<evidence type="ECO:0000256" key="1">
    <source>
        <dbReference type="SAM" id="MobiDB-lite"/>
    </source>
</evidence>
<proteinExistence type="predicted"/>
<dbReference type="VEuPathDB" id="CryptoDB:Vbra_16329"/>
<evidence type="ECO:0000313" key="3">
    <source>
        <dbReference type="Proteomes" id="UP000041254"/>
    </source>
</evidence>
<feature type="compositionally biased region" description="Low complexity" evidence="1">
    <location>
        <begin position="105"/>
        <end position="123"/>
    </location>
</feature>
<gene>
    <name evidence="2" type="ORF">Vbra_16329</name>
</gene>
<evidence type="ECO:0000313" key="2">
    <source>
        <dbReference type="EMBL" id="CEM19238.1"/>
    </source>
</evidence>
<dbReference type="EMBL" id="CDMY01000510">
    <property type="protein sequence ID" value="CEM19238.1"/>
    <property type="molecule type" value="Genomic_DNA"/>
</dbReference>
<sequence>MSCRNRFILAPDHKVIKNLACRTLPSPFSRQVAPQRGGIGGGLNPDSPQHGQKHDGPGPQEPPLLEQEGPAAHREADEADDVDEEGGQEGREAADESAAVGQQVGEDGWNNQDQDQQAGQAHGDGMDVDSEGPAAAAAAAAAAAEGANDVLVPSPDGDELAGFPPGTQQPDGDLDDDVPLAARRKRRYRDPADTTDDHQDDRPSPPKRVRREAARGAGARAGGAGGDVEWTRDEKGDPLTPPRRWPIAIAAAAVNRA</sequence>
<dbReference type="InParanoid" id="A0A0G4FVJ3"/>
<feature type="compositionally biased region" description="Low complexity" evidence="1">
    <location>
        <begin position="134"/>
        <end position="144"/>
    </location>
</feature>
<keyword evidence="3" id="KW-1185">Reference proteome</keyword>
<reference evidence="2 3" key="1">
    <citation type="submission" date="2014-11" db="EMBL/GenBank/DDBJ databases">
        <authorList>
            <person name="Zhu J."/>
            <person name="Qi W."/>
            <person name="Song R."/>
        </authorList>
    </citation>
    <scope>NUCLEOTIDE SEQUENCE [LARGE SCALE GENOMIC DNA]</scope>
</reference>
<feature type="compositionally biased region" description="Basic and acidic residues" evidence="1">
    <location>
        <begin position="189"/>
        <end position="204"/>
    </location>
</feature>
<dbReference type="Proteomes" id="UP000041254">
    <property type="component" value="Unassembled WGS sequence"/>
</dbReference>
<protein>
    <submittedName>
        <fullName evidence="2">Uncharacterized protein</fullName>
    </submittedName>
</protein>
<feature type="region of interest" description="Disordered" evidence="1">
    <location>
        <begin position="25"/>
        <end position="244"/>
    </location>
</feature>
<feature type="compositionally biased region" description="Acidic residues" evidence="1">
    <location>
        <begin position="77"/>
        <end position="87"/>
    </location>
</feature>
<organism evidence="2 3">
    <name type="scientific">Vitrella brassicaformis (strain CCMP3155)</name>
    <dbReference type="NCBI Taxonomy" id="1169540"/>
    <lineage>
        <taxon>Eukaryota</taxon>
        <taxon>Sar</taxon>
        <taxon>Alveolata</taxon>
        <taxon>Colpodellida</taxon>
        <taxon>Vitrellaceae</taxon>
        <taxon>Vitrella</taxon>
    </lineage>
</organism>
<dbReference type="AlphaFoldDB" id="A0A0G4FVJ3"/>
<name>A0A0G4FVJ3_VITBC</name>
<accession>A0A0G4FVJ3</accession>